<proteinExistence type="inferred from homology"/>
<dbReference type="Pfam" id="PF06472">
    <property type="entry name" value="ABC_membrane_2"/>
    <property type="match status" value="1"/>
</dbReference>
<dbReference type="InterPro" id="IPR003439">
    <property type="entry name" value="ABC_transporter-like_ATP-bd"/>
</dbReference>
<dbReference type="STRING" id="4829.A0A163JRI5"/>
<keyword evidence="6" id="KW-0067">ATP-binding</keyword>
<feature type="transmembrane region" description="Helical" evidence="11">
    <location>
        <begin position="469"/>
        <end position="485"/>
    </location>
</feature>
<evidence type="ECO:0000256" key="11">
    <source>
        <dbReference type="SAM" id="Phobius"/>
    </source>
</evidence>
<evidence type="ECO:0000259" key="12">
    <source>
        <dbReference type="PROSITE" id="PS50893"/>
    </source>
</evidence>
<evidence type="ECO:0000256" key="1">
    <source>
        <dbReference type="ARBA" id="ARBA00004141"/>
    </source>
</evidence>
<dbReference type="GO" id="GO:0015031">
    <property type="term" value="P:protein transport"/>
    <property type="evidence" value="ECO:0007669"/>
    <property type="project" value="InterPro"/>
</dbReference>
<feature type="compositionally biased region" description="Basic and acidic residues" evidence="10">
    <location>
        <begin position="80"/>
        <end position="104"/>
    </location>
</feature>
<dbReference type="GO" id="GO:0042760">
    <property type="term" value="P:very long-chain fatty acid catabolic process"/>
    <property type="evidence" value="ECO:0007669"/>
    <property type="project" value="TreeGrafter"/>
</dbReference>
<evidence type="ECO:0000256" key="10">
    <source>
        <dbReference type="SAM" id="MobiDB-lite"/>
    </source>
</evidence>
<feature type="transmembrane region" description="Helical" evidence="11">
    <location>
        <begin position="144"/>
        <end position="164"/>
    </location>
</feature>
<dbReference type="InterPro" id="IPR027417">
    <property type="entry name" value="P-loop_NTPase"/>
</dbReference>
<dbReference type="InterPro" id="IPR036640">
    <property type="entry name" value="ABC1_TM_sf"/>
</dbReference>
<dbReference type="InterPro" id="IPR007273">
    <property type="entry name" value="SCAMP"/>
</dbReference>
<dbReference type="GO" id="GO:0140359">
    <property type="term" value="F:ABC-type transporter activity"/>
    <property type="evidence" value="ECO:0007669"/>
    <property type="project" value="InterPro"/>
</dbReference>
<keyword evidence="8 11" id="KW-0472">Membrane</keyword>
<feature type="transmembrane region" description="Helical" evidence="11">
    <location>
        <begin position="249"/>
        <end position="275"/>
    </location>
</feature>
<dbReference type="GO" id="GO:0007031">
    <property type="term" value="P:peroxisome organization"/>
    <property type="evidence" value="ECO:0007669"/>
    <property type="project" value="TreeGrafter"/>
</dbReference>
<protein>
    <recommendedName>
        <fullName evidence="12">ABC transporter domain-containing protein</fullName>
    </recommendedName>
</protein>
<dbReference type="GO" id="GO:0016887">
    <property type="term" value="F:ATP hydrolysis activity"/>
    <property type="evidence" value="ECO:0007669"/>
    <property type="project" value="InterPro"/>
</dbReference>
<dbReference type="GO" id="GO:0006635">
    <property type="term" value="P:fatty acid beta-oxidation"/>
    <property type="evidence" value="ECO:0007669"/>
    <property type="project" value="TreeGrafter"/>
</dbReference>
<dbReference type="InterPro" id="IPR003593">
    <property type="entry name" value="AAA+_ATPase"/>
</dbReference>
<organism evidence="13">
    <name type="scientific">Absidia glauca</name>
    <name type="common">Pin mould</name>
    <dbReference type="NCBI Taxonomy" id="4829"/>
    <lineage>
        <taxon>Eukaryota</taxon>
        <taxon>Fungi</taxon>
        <taxon>Fungi incertae sedis</taxon>
        <taxon>Mucoromycota</taxon>
        <taxon>Mucoromycotina</taxon>
        <taxon>Mucoromycetes</taxon>
        <taxon>Mucorales</taxon>
        <taxon>Cunninghamellaceae</taxon>
        <taxon>Absidia</taxon>
    </lineage>
</organism>
<evidence type="ECO:0000256" key="2">
    <source>
        <dbReference type="ARBA" id="ARBA00008575"/>
    </source>
</evidence>
<dbReference type="InParanoid" id="A0A163JRI5"/>
<evidence type="ECO:0000256" key="4">
    <source>
        <dbReference type="ARBA" id="ARBA00022692"/>
    </source>
</evidence>
<dbReference type="Gene3D" id="1.20.1560.10">
    <property type="entry name" value="ABC transporter type 1, transmembrane domain"/>
    <property type="match status" value="1"/>
</dbReference>
<comment type="similarity">
    <text evidence="2">Belongs to the ABC transporter superfamily. ABCD family. Peroxisomal fatty acyl CoA transporter (TC 3.A.1.203) subfamily.</text>
</comment>
<dbReference type="GO" id="GO:0005778">
    <property type="term" value="C:peroxisomal membrane"/>
    <property type="evidence" value="ECO:0007669"/>
    <property type="project" value="TreeGrafter"/>
</dbReference>
<keyword evidence="7 11" id="KW-1133">Transmembrane helix</keyword>
<dbReference type="PROSITE" id="PS50893">
    <property type="entry name" value="ABC_TRANSPORTER_2"/>
    <property type="match status" value="1"/>
</dbReference>
<feature type="region of interest" description="Disordered" evidence="10">
    <location>
        <begin position="1"/>
        <end position="44"/>
    </location>
</feature>
<evidence type="ECO:0000256" key="3">
    <source>
        <dbReference type="ARBA" id="ARBA00022448"/>
    </source>
</evidence>
<evidence type="ECO:0000313" key="14">
    <source>
        <dbReference type="Proteomes" id="UP000078561"/>
    </source>
</evidence>
<dbReference type="SMART" id="SM00382">
    <property type="entry name" value="AAA"/>
    <property type="match status" value="1"/>
</dbReference>
<keyword evidence="9" id="KW-0175">Coiled coil</keyword>
<dbReference type="Pfam" id="PF00005">
    <property type="entry name" value="ABC_tran"/>
    <property type="match status" value="1"/>
</dbReference>
<dbReference type="CDD" id="cd03223">
    <property type="entry name" value="ABCD_peroxisomal_ALDP"/>
    <property type="match status" value="1"/>
</dbReference>
<dbReference type="PANTHER" id="PTHR11384">
    <property type="entry name" value="ATP-BINDING CASSETTE, SUB-FAMILY D MEMBER"/>
    <property type="match status" value="1"/>
</dbReference>
<dbReference type="Proteomes" id="UP000078561">
    <property type="component" value="Unassembled WGS sequence"/>
</dbReference>
<gene>
    <name evidence="13" type="primary">ABSGL_07094.1 scaffold 8717</name>
</gene>
<dbReference type="Gene3D" id="3.40.50.300">
    <property type="entry name" value="P-loop containing nucleotide triphosphate hydrolases"/>
    <property type="match status" value="1"/>
</dbReference>
<dbReference type="GO" id="GO:0005524">
    <property type="term" value="F:ATP binding"/>
    <property type="evidence" value="ECO:0007669"/>
    <property type="project" value="UniProtKB-KW"/>
</dbReference>
<accession>A0A163JRI5</accession>
<keyword evidence="5" id="KW-0547">Nucleotide-binding</keyword>
<feature type="domain" description="ABC transporter" evidence="12">
    <location>
        <begin position="773"/>
        <end position="1005"/>
    </location>
</feature>
<feature type="transmembrane region" description="Helical" evidence="11">
    <location>
        <begin position="348"/>
        <end position="365"/>
    </location>
</feature>
<dbReference type="InterPro" id="IPR050835">
    <property type="entry name" value="ABC_transporter_sub-D"/>
</dbReference>
<evidence type="ECO:0000256" key="6">
    <source>
        <dbReference type="ARBA" id="ARBA00022840"/>
    </source>
</evidence>
<feature type="transmembrane region" description="Helical" evidence="11">
    <location>
        <begin position="430"/>
        <end position="448"/>
    </location>
</feature>
<dbReference type="Pfam" id="PF04144">
    <property type="entry name" value="SCAMP"/>
    <property type="match status" value="1"/>
</dbReference>
<sequence length="1030" mass="116870">MAYNKSPFDDPSNPFQDPSITSALNSQQDDFSHPKGTIGGYEMDQKTAVEDDLLTDTTFHQVQDTHDPFTGSSTDPSFQQREESLQKKEQELAERERALEERQRRAGRPVTNNFPPCFPIMYMDINMEIPDEHQWTVWWIYREWLLFEITLVLNFIACLVVLFSHPASITSAPTNMGVALTEMFTHTAASFFLWYRPSYNAYMKEVSLYYFFFFIFNGFHILYTFYMAVGIPNTGGAGLILLVTLFTENYIAAGVFTLLATICWLVMGVMAIYLYKKTYDHYKAAGHTFKEAKQEAIGHIGKSDVARGAALNMAKQSFGDDDGDNKSIQLLGLVNRLKWHMKDMSKNVYGSIVLSLATVSAFLSYQRKSKGQQQQQQQQEENDDALFQSHKALFPVVDNLQTKVGVNDEFKRQLRSLAVILFPNWHTKEAGLLVLHSIFLILRTYLSVVVARLDGRIVRDLVNGNGRQFLLGLVYWFAIALPATYTNSMIRYLQSKLSIGFRTRLTRYVHDLYLDKEKTFYKAVNLDTRIPGTDQFITTDVAKFCDTLSSLYSNLAKPLLDTVIFNYQLTRSIGWLGTFGLGVNYIVTAKLLRAGDFRNAHTRLITNAEEIAFYNGAHLEHSILDKAYLKLIKHINHIYKLRISYNMFEDFLIKYAWGAFGLIMCGIPVFTPGIAAAVNPSSSGGNADLVGSRTRGFITNKRLMLSLADAGGRMMYSYKEMAELAGYTSRVYNLISVLHALRRKEYDGPADKQRYALTNIEGQIHTTEAKKGIKFDKVPIVIPTPGKNMVGDVLVNALDIHVQPGEHLMITGPNGVGKTAVARVIASLWPVFEGDLSKPQDKDIYYIPQRPYLSLGSLREQIIYPHTLEDMAKAGRSDDELMDILKVVHLDYIPSREGGWETQKEWKDVFSGGEKQRVCMARLFYHHPQYAVLDECTSAVSTDVEGLMYSHAKDMGITLLTISHRPALFKYHRYLLRLTGNQGKWEYETIGTVKQQQSVAKEMQTLEQQLTQVEAMKARLSSINQELSLS</sequence>
<feature type="coiled-coil region" evidence="9">
    <location>
        <begin position="996"/>
        <end position="1026"/>
    </location>
</feature>
<keyword evidence="4 11" id="KW-0812">Transmembrane</keyword>
<evidence type="ECO:0000256" key="7">
    <source>
        <dbReference type="ARBA" id="ARBA00022989"/>
    </source>
</evidence>
<dbReference type="SUPFAM" id="SSF90123">
    <property type="entry name" value="ABC transporter transmembrane region"/>
    <property type="match status" value="1"/>
</dbReference>
<dbReference type="OrthoDB" id="422637at2759"/>
<dbReference type="SUPFAM" id="SSF52540">
    <property type="entry name" value="P-loop containing nucleoside triphosphate hydrolases"/>
    <property type="match status" value="1"/>
</dbReference>
<feature type="compositionally biased region" description="Polar residues" evidence="10">
    <location>
        <begin position="70"/>
        <end position="79"/>
    </location>
</feature>
<keyword evidence="14" id="KW-1185">Reference proteome</keyword>
<dbReference type="InterPro" id="IPR011527">
    <property type="entry name" value="ABC1_TM_dom"/>
</dbReference>
<dbReference type="PROSITE" id="PS00211">
    <property type="entry name" value="ABC_TRANSPORTER_1"/>
    <property type="match status" value="1"/>
</dbReference>
<reference evidence="13" key="1">
    <citation type="submission" date="2016-04" db="EMBL/GenBank/DDBJ databases">
        <authorList>
            <person name="Evans L.H."/>
            <person name="Alamgir A."/>
            <person name="Owens N."/>
            <person name="Weber N.D."/>
            <person name="Virtaneva K."/>
            <person name="Barbian K."/>
            <person name="Babar A."/>
            <person name="Rosenke K."/>
        </authorList>
    </citation>
    <scope>NUCLEOTIDE SEQUENCE [LARGE SCALE GENOMIC DNA]</scope>
    <source>
        <strain evidence="13">CBS 101.48</strain>
    </source>
</reference>
<keyword evidence="3" id="KW-0813">Transport</keyword>
<evidence type="ECO:0000256" key="9">
    <source>
        <dbReference type="SAM" id="Coils"/>
    </source>
</evidence>
<dbReference type="InterPro" id="IPR017871">
    <property type="entry name" value="ABC_transporter-like_CS"/>
</dbReference>
<dbReference type="PANTHER" id="PTHR11384:SF67">
    <property type="entry name" value="ATP-BINDING CASSETTE SUB-FAMILY D MEMBER 1"/>
    <property type="match status" value="1"/>
</dbReference>
<comment type="subcellular location">
    <subcellularLocation>
        <location evidence="1">Membrane</location>
        <topology evidence="1">Multi-pass membrane protein</topology>
    </subcellularLocation>
</comment>
<dbReference type="EMBL" id="LT553527">
    <property type="protein sequence ID" value="SAM01353.1"/>
    <property type="molecule type" value="Genomic_DNA"/>
</dbReference>
<feature type="compositionally biased region" description="Polar residues" evidence="10">
    <location>
        <begin position="13"/>
        <end position="29"/>
    </location>
</feature>
<evidence type="ECO:0000256" key="8">
    <source>
        <dbReference type="ARBA" id="ARBA00023136"/>
    </source>
</evidence>
<feature type="region of interest" description="Disordered" evidence="10">
    <location>
        <begin position="63"/>
        <end position="108"/>
    </location>
</feature>
<name>A0A163JRI5_ABSGL</name>
<feature type="transmembrane region" description="Helical" evidence="11">
    <location>
        <begin position="176"/>
        <end position="195"/>
    </location>
</feature>
<dbReference type="AlphaFoldDB" id="A0A163JRI5"/>
<evidence type="ECO:0000256" key="5">
    <source>
        <dbReference type="ARBA" id="ARBA00022741"/>
    </source>
</evidence>
<evidence type="ECO:0000313" key="13">
    <source>
        <dbReference type="EMBL" id="SAM01353.1"/>
    </source>
</evidence>
<feature type="transmembrane region" description="Helical" evidence="11">
    <location>
        <begin position="207"/>
        <end position="229"/>
    </location>
</feature>
<dbReference type="GO" id="GO:0005324">
    <property type="term" value="F:long-chain fatty acid transmembrane transporter activity"/>
    <property type="evidence" value="ECO:0007669"/>
    <property type="project" value="TreeGrafter"/>
</dbReference>
<dbReference type="GO" id="GO:0015910">
    <property type="term" value="P:long-chain fatty acid import into peroxisome"/>
    <property type="evidence" value="ECO:0007669"/>
    <property type="project" value="TreeGrafter"/>
</dbReference>